<dbReference type="Pfam" id="PF01832">
    <property type="entry name" value="Glucosaminidase"/>
    <property type="match status" value="1"/>
</dbReference>
<evidence type="ECO:0000256" key="5">
    <source>
        <dbReference type="ARBA" id="ARBA00022969"/>
    </source>
</evidence>
<reference evidence="9 10" key="1">
    <citation type="submission" date="2018-08" db="EMBL/GenBank/DDBJ databases">
        <title>A genome reference for cultivated species of the human gut microbiota.</title>
        <authorList>
            <person name="Zou Y."/>
            <person name="Xue W."/>
            <person name="Luo G."/>
        </authorList>
    </citation>
    <scope>NUCLEOTIDE SEQUENCE [LARGE SCALE GENOMIC DNA]</scope>
    <source>
        <strain evidence="9 10">AM18-2AC</strain>
    </source>
</reference>
<organism evidence="9 10">
    <name type="scientific">Blautia obeum</name>
    <dbReference type="NCBI Taxonomy" id="40520"/>
    <lineage>
        <taxon>Bacteria</taxon>
        <taxon>Bacillati</taxon>
        <taxon>Bacillota</taxon>
        <taxon>Clostridia</taxon>
        <taxon>Lachnospirales</taxon>
        <taxon>Lachnospiraceae</taxon>
        <taxon>Blautia</taxon>
    </lineage>
</organism>
<dbReference type="GO" id="GO:0030435">
    <property type="term" value="P:sporulation resulting in formation of a cellular spore"/>
    <property type="evidence" value="ECO:0007669"/>
    <property type="project" value="UniProtKB-KW"/>
</dbReference>
<dbReference type="InterPro" id="IPR051206">
    <property type="entry name" value="NAMLAA_amidase_2"/>
</dbReference>
<dbReference type="SMART" id="SM00644">
    <property type="entry name" value="Ami_2"/>
    <property type="match status" value="1"/>
</dbReference>
<dbReference type="Gene3D" id="1.10.101.10">
    <property type="entry name" value="PGBD-like superfamily/PGBD"/>
    <property type="match status" value="1"/>
</dbReference>
<dbReference type="Gene3D" id="3.40.80.10">
    <property type="entry name" value="Peptidoglycan recognition protein-like"/>
    <property type="match status" value="1"/>
</dbReference>
<keyword evidence="7" id="KW-0961">Cell wall biogenesis/degradation</keyword>
<dbReference type="EC" id="3.5.1.28" evidence="3"/>
<dbReference type="Proteomes" id="UP000284024">
    <property type="component" value="Unassembled WGS sequence"/>
</dbReference>
<dbReference type="GO" id="GO:0004040">
    <property type="term" value="F:amidase activity"/>
    <property type="evidence" value="ECO:0007669"/>
    <property type="project" value="InterPro"/>
</dbReference>
<evidence type="ECO:0000313" key="9">
    <source>
        <dbReference type="EMBL" id="RHH19522.1"/>
    </source>
</evidence>
<comment type="similarity">
    <text evidence="2">Belongs to the N-acetylmuramoyl-L-alanine amidase 2 family.</text>
</comment>
<evidence type="ECO:0000256" key="2">
    <source>
        <dbReference type="ARBA" id="ARBA00007553"/>
    </source>
</evidence>
<accession>A0A414W324</accession>
<keyword evidence="5" id="KW-0749">Sporulation</keyword>
<dbReference type="EMBL" id="QRJH01000003">
    <property type="protein sequence ID" value="RHH19522.1"/>
    <property type="molecule type" value="Genomic_DNA"/>
</dbReference>
<dbReference type="SUPFAM" id="SSF55846">
    <property type="entry name" value="N-acetylmuramoyl-L-alanine amidase-like"/>
    <property type="match status" value="1"/>
</dbReference>
<keyword evidence="6" id="KW-0178">Competence</keyword>
<evidence type="ECO:0000256" key="3">
    <source>
        <dbReference type="ARBA" id="ARBA00011901"/>
    </source>
</evidence>
<feature type="domain" description="N-acetylmuramoyl-L-alanine amidase" evidence="8">
    <location>
        <begin position="190"/>
        <end position="331"/>
    </location>
</feature>
<keyword evidence="4" id="KW-0378">Hydrolase</keyword>
<gene>
    <name evidence="9" type="ORF">DW222_08070</name>
</gene>
<dbReference type="AlphaFoldDB" id="A0A414W324"/>
<protein>
    <recommendedName>
        <fullName evidence="3">N-acetylmuramoyl-L-alanine amidase</fullName>
        <ecNumber evidence="3">3.5.1.28</ecNumber>
    </recommendedName>
</protein>
<dbReference type="GO" id="GO:0009253">
    <property type="term" value="P:peptidoglycan catabolic process"/>
    <property type="evidence" value="ECO:0007669"/>
    <property type="project" value="InterPro"/>
</dbReference>
<dbReference type="SUPFAM" id="SSF47090">
    <property type="entry name" value="PGBD-like"/>
    <property type="match status" value="1"/>
</dbReference>
<dbReference type="PANTHER" id="PTHR30417">
    <property type="entry name" value="N-ACETYLMURAMOYL-L-ALANINE AMIDASE AMID"/>
    <property type="match status" value="1"/>
</dbReference>
<dbReference type="InterPro" id="IPR002901">
    <property type="entry name" value="MGlyc_endo_b_GlcNAc-like_dom"/>
</dbReference>
<sequence length="442" mass="48455">MLKIMGRAAATVTQMQTYIKKVNPKVPDSVIKMIPLYISEGAVEGVRGDIAFAQSCLETGNFTFSGSAVTLDQNNFCGMGVIKNGVKGNSFKTPQLGIRAQVQHLQAYGSTGRLKQTIVDPRYTYVTRGCAEYVEYLGIQENPQHYGWAAGKDYGKKIITILNSILTMNSGTSTSGKENTVKVNIKKMISKKNCYIGQNKPAYVVIHETDNWSKGANARAHALAMKNGNLAGTVHYYVDSSEIYQTLDHSDGAWAVGDGKGKYGITNRNSINIEICVNPETDYYKAVDKAEQLAAYLLKQYGWSTDHLKRHYDASRKHCPRRILDEGLWPGFVKKTAAYMGAGNTSTSTTNKTTTTSTTKGAGYMFNPELVKLGSTGISVLLLQEILIARGFKGKNGKALTLSRKADENTIYALKTYQKSRKGVLEADGIAGEKTWKDLIAI</sequence>
<comment type="catalytic activity">
    <reaction evidence="1">
        <text>Hydrolyzes the link between N-acetylmuramoyl residues and L-amino acid residues in certain cell-wall glycopeptides.</text>
        <dbReference type="EC" id="3.5.1.28"/>
    </reaction>
</comment>
<name>A0A414W324_9FIRM</name>
<dbReference type="InterPro" id="IPR036365">
    <property type="entry name" value="PGBD-like_sf"/>
</dbReference>
<dbReference type="GO" id="GO:0009254">
    <property type="term" value="P:peptidoglycan turnover"/>
    <property type="evidence" value="ECO:0007669"/>
    <property type="project" value="TreeGrafter"/>
</dbReference>
<dbReference type="InterPro" id="IPR036366">
    <property type="entry name" value="PGBDSf"/>
</dbReference>
<evidence type="ECO:0000256" key="4">
    <source>
        <dbReference type="ARBA" id="ARBA00022801"/>
    </source>
</evidence>
<dbReference type="InterPro" id="IPR002502">
    <property type="entry name" value="Amidase_domain"/>
</dbReference>
<evidence type="ECO:0000313" key="10">
    <source>
        <dbReference type="Proteomes" id="UP000284024"/>
    </source>
</evidence>
<dbReference type="GO" id="GO:0008745">
    <property type="term" value="F:N-acetylmuramoyl-L-alanine amidase activity"/>
    <property type="evidence" value="ECO:0007669"/>
    <property type="project" value="UniProtKB-EC"/>
</dbReference>
<proteinExistence type="inferred from homology"/>
<dbReference type="GO" id="GO:0071555">
    <property type="term" value="P:cell wall organization"/>
    <property type="evidence" value="ECO:0007669"/>
    <property type="project" value="UniProtKB-KW"/>
</dbReference>
<evidence type="ECO:0000256" key="1">
    <source>
        <dbReference type="ARBA" id="ARBA00001561"/>
    </source>
</evidence>
<evidence type="ECO:0000259" key="8">
    <source>
        <dbReference type="SMART" id="SM00644"/>
    </source>
</evidence>
<dbReference type="InterPro" id="IPR036505">
    <property type="entry name" value="Amidase/PGRP_sf"/>
</dbReference>
<dbReference type="PANTHER" id="PTHR30417:SF11">
    <property type="entry name" value="N-ACETYLMURAMOYL-L-ALANINE AMIDASE XLYA"/>
    <property type="match status" value="1"/>
</dbReference>
<dbReference type="Pfam" id="PF01510">
    <property type="entry name" value="Amidase_2"/>
    <property type="match status" value="1"/>
</dbReference>
<dbReference type="CDD" id="cd06583">
    <property type="entry name" value="PGRP"/>
    <property type="match status" value="1"/>
</dbReference>
<evidence type="ECO:0000256" key="6">
    <source>
        <dbReference type="ARBA" id="ARBA00023287"/>
    </source>
</evidence>
<evidence type="ECO:0000256" key="7">
    <source>
        <dbReference type="ARBA" id="ARBA00023316"/>
    </source>
</evidence>
<dbReference type="GO" id="GO:0030420">
    <property type="term" value="P:establishment of competence for transformation"/>
    <property type="evidence" value="ECO:0007669"/>
    <property type="project" value="UniProtKB-KW"/>
</dbReference>
<comment type="caution">
    <text evidence="9">The sequence shown here is derived from an EMBL/GenBank/DDBJ whole genome shotgun (WGS) entry which is preliminary data.</text>
</comment>